<keyword evidence="2" id="KW-1185">Reference proteome</keyword>
<dbReference type="EMBL" id="CM046395">
    <property type="protein sequence ID" value="KAI8541847.1"/>
    <property type="molecule type" value="Genomic_DNA"/>
</dbReference>
<dbReference type="Proteomes" id="UP001062846">
    <property type="component" value="Chromosome 8"/>
</dbReference>
<protein>
    <submittedName>
        <fullName evidence="1">Uncharacterized protein</fullName>
    </submittedName>
</protein>
<evidence type="ECO:0000313" key="1">
    <source>
        <dbReference type="EMBL" id="KAI8541847.1"/>
    </source>
</evidence>
<name>A0ACC0MMU9_RHOML</name>
<gene>
    <name evidence="1" type="ORF">RHMOL_Rhmol08G0093500</name>
</gene>
<organism evidence="1 2">
    <name type="scientific">Rhododendron molle</name>
    <name type="common">Chinese azalea</name>
    <name type="synonym">Azalea mollis</name>
    <dbReference type="NCBI Taxonomy" id="49168"/>
    <lineage>
        <taxon>Eukaryota</taxon>
        <taxon>Viridiplantae</taxon>
        <taxon>Streptophyta</taxon>
        <taxon>Embryophyta</taxon>
        <taxon>Tracheophyta</taxon>
        <taxon>Spermatophyta</taxon>
        <taxon>Magnoliopsida</taxon>
        <taxon>eudicotyledons</taxon>
        <taxon>Gunneridae</taxon>
        <taxon>Pentapetalae</taxon>
        <taxon>asterids</taxon>
        <taxon>Ericales</taxon>
        <taxon>Ericaceae</taxon>
        <taxon>Ericoideae</taxon>
        <taxon>Rhodoreae</taxon>
        <taxon>Rhododendron</taxon>
    </lineage>
</organism>
<accession>A0ACC0MMU9</accession>
<comment type="caution">
    <text evidence="1">The sequence shown here is derived from an EMBL/GenBank/DDBJ whole genome shotgun (WGS) entry which is preliminary data.</text>
</comment>
<proteinExistence type="predicted"/>
<sequence length="513" mass="56625">MAVVPICYNMCYKDQCLLNSNGIGKNDKGFMWSFTTVKEDYGGLSTISGRSSRRGLLSESAGVPLKVSLRKGARFSRGMICNRGFDPFNTAAELSVPPTMHKLVCHLGSSSSNGVQQGKFHVVCHAYKSSLNEKQLESLDTYLGKLKEDADQPSSVFVKKREELSPVKAKRVLGTLEDFLGKVKKDEKSETFTPSTSDGKTSEETPYSVRVDNERDGWKKLKSYMKLKNKGGEGGPKSAYNETSDLYLIGIMVSINIAVFLFELASPIHNSDLEVFSVPLVYGAKINHLILLGEWWRLVTPMFLVPPVSSIIEKINVTRLSIFSWQHSGIFHIALGCWMLLTFGPRVCRAYGSFTFFLLYILGGISGNLTSFLHIPDPTVGGTGPAFAIMGAFLIYQIQNKDVIPQDDSENMIQKAIIATALSCLLSNFGLIDDWTHYGAAFTGIVYGYLTSPMLQMDDRSSKSGQEEGISLVRRNADPCKSLMVFSLFVLVLSSLLFVVEPPLNSLPVGRFL</sequence>
<evidence type="ECO:0000313" key="2">
    <source>
        <dbReference type="Proteomes" id="UP001062846"/>
    </source>
</evidence>
<reference evidence="1" key="1">
    <citation type="submission" date="2022-02" db="EMBL/GenBank/DDBJ databases">
        <title>Plant Genome Project.</title>
        <authorList>
            <person name="Zhang R.-G."/>
        </authorList>
    </citation>
    <scope>NUCLEOTIDE SEQUENCE</scope>
    <source>
        <strain evidence="1">AT1</strain>
    </source>
</reference>